<evidence type="ECO:0000256" key="2">
    <source>
        <dbReference type="ARBA" id="ARBA00022729"/>
    </source>
</evidence>
<proteinExistence type="predicted"/>
<evidence type="ECO:0000313" key="8">
    <source>
        <dbReference type="Proteomes" id="UP000474777"/>
    </source>
</evidence>
<comment type="caution">
    <text evidence="7">The sequence shown here is derived from an EMBL/GenBank/DDBJ whole genome shotgun (WGS) entry which is preliminary data.</text>
</comment>
<evidence type="ECO:0000259" key="6">
    <source>
        <dbReference type="Pfam" id="PF16889"/>
    </source>
</evidence>
<dbReference type="Proteomes" id="UP000474777">
    <property type="component" value="Unassembled WGS sequence"/>
</dbReference>
<evidence type="ECO:0000256" key="3">
    <source>
        <dbReference type="ARBA" id="ARBA00022764"/>
    </source>
</evidence>
<dbReference type="InterPro" id="IPR031680">
    <property type="entry name" value="Hepar_II_III_N"/>
</dbReference>
<dbReference type="InterPro" id="IPR008929">
    <property type="entry name" value="Chondroitin_lyas"/>
</dbReference>
<feature type="domain" description="Heparinase II/III-like C-terminal" evidence="5">
    <location>
        <begin position="412"/>
        <end position="572"/>
    </location>
</feature>
<feature type="domain" description="Heparin-sulfate lyase N-terminal" evidence="6">
    <location>
        <begin position="101"/>
        <end position="340"/>
    </location>
</feature>
<evidence type="ECO:0000256" key="4">
    <source>
        <dbReference type="ARBA" id="ARBA00023239"/>
    </source>
</evidence>
<name>A0A6B3LLE1_9BACT</name>
<dbReference type="GO" id="GO:0042597">
    <property type="term" value="C:periplasmic space"/>
    <property type="evidence" value="ECO:0007669"/>
    <property type="project" value="UniProtKB-SubCell"/>
</dbReference>
<protein>
    <submittedName>
        <fullName evidence="7">Heparinase</fullName>
    </submittedName>
</protein>
<evidence type="ECO:0000259" key="5">
    <source>
        <dbReference type="Pfam" id="PF07940"/>
    </source>
</evidence>
<dbReference type="Gene3D" id="2.70.98.70">
    <property type="match status" value="1"/>
</dbReference>
<dbReference type="Pfam" id="PF16889">
    <property type="entry name" value="Hepar_II_III_N"/>
    <property type="match status" value="1"/>
</dbReference>
<dbReference type="PANTHER" id="PTHR39210">
    <property type="entry name" value="HEPARIN-SULFATE LYASE"/>
    <property type="match status" value="1"/>
</dbReference>
<dbReference type="GO" id="GO:0016829">
    <property type="term" value="F:lyase activity"/>
    <property type="evidence" value="ECO:0007669"/>
    <property type="project" value="UniProtKB-KW"/>
</dbReference>
<comment type="subcellular location">
    <subcellularLocation>
        <location evidence="1">Periplasm</location>
    </subcellularLocation>
</comment>
<evidence type="ECO:0000256" key="1">
    <source>
        <dbReference type="ARBA" id="ARBA00004418"/>
    </source>
</evidence>
<dbReference type="SUPFAM" id="SSF48230">
    <property type="entry name" value="Chondroitin AC/alginate lyase"/>
    <property type="match status" value="1"/>
</dbReference>
<reference evidence="7 8" key="1">
    <citation type="submission" date="2020-02" db="EMBL/GenBank/DDBJ databases">
        <authorList>
            <person name="Kim M.K."/>
        </authorList>
    </citation>
    <scope>NUCLEOTIDE SEQUENCE [LARGE SCALE GENOMIC DNA]</scope>
    <source>
        <strain evidence="7 8">BT327</strain>
    </source>
</reference>
<dbReference type="AlphaFoldDB" id="A0A6B3LLE1"/>
<organism evidence="7 8">
    <name type="scientific">Pontibacter burrus</name>
    <dbReference type="NCBI Taxonomy" id="2704466"/>
    <lineage>
        <taxon>Bacteria</taxon>
        <taxon>Pseudomonadati</taxon>
        <taxon>Bacteroidota</taxon>
        <taxon>Cytophagia</taxon>
        <taxon>Cytophagales</taxon>
        <taxon>Hymenobacteraceae</taxon>
        <taxon>Pontibacter</taxon>
    </lineage>
</organism>
<sequence>MPSLSKALQLINNMGWRYVSFRAMHEAKVRTGIFKKAFPQDPAFQQFISLAEWKKLDVAFFMNGRDGVDLTGKALPAELAKSFEELKEGWFRFFSSLSYNLGSNYDWITNPDTGFKYGAQKHWTQINDYSQEAGDIKFVWEKSRFSFLYTIIRNDAYTGEDHSEWVWKEILSWIDANPINSGPNYKCSQEISLRVLNWTFALNFYKDTTSLTEDIFQRIIFSIYWQLDHVYKNIDFSRIAVRNNHAITETLTLYLGGLLYPFFPKSALWKEKGKKWFEEEIAYQVYADGTFLQFSMNYHRVVIQLLTWAIRLAEVNKESFNAVVYERAQKSLEFLLSCMNLKDGWLPNYGNNDGALFFKLNDADYRDYRPQLEALSRALGFEWKYDKCEDSIWYGITDRNTEGGTVETKIGLSQFKDGGYYIHRQDGILTFVRCGNHKDRPHQADNLHLDIWRNGINYLHDAGSYKYNTDNAQLKYFMGTQSHNTIMLGDYDQMEKGARFIWYHWSQCESVQTTDNEDYFIFEGTIKAFQHVSKNIRHYRRITVSKKKPEWLIEDRILNKPDALEMHQLWHTKHLSKLNFVAQLQNKEQIAPLIREGYYSDYYGKKELCSEIVFTTKADTISTRITIL</sequence>
<evidence type="ECO:0000313" key="7">
    <source>
        <dbReference type="EMBL" id="NEM97609.1"/>
    </source>
</evidence>
<dbReference type="Pfam" id="PF07940">
    <property type="entry name" value="Hepar_II_III_C"/>
    <property type="match status" value="1"/>
</dbReference>
<keyword evidence="4" id="KW-0456">Lyase</keyword>
<dbReference type="EMBL" id="JAAGWD010000003">
    <property type="protein sequence ID" value="NEM97609.1"/>
    <property type="molecule type" value="Genomic_DNA"/>
</dbReference>
<keyword evidence="2" id="KW-0732">Signal</keyword>
<accession>A0A6B3LLE1</accession>
<keyword evidence="8" id="KW-1185">Reference proteome</keyword>
<gene>
    <name evidence="7" type="ORF">GXP69_07875</name>
</gene>
<dbReference type="RefSeq" id="WP_163914161.1">
    <property type="nucleotide sequence ID" value="NZ_JAAGWD010000003.1"/>
</dbReference>
<dbReference type="InterPro" id="IPR012480">
    <property type="entry name" value="Hepar_II_III_C"/>
</dbReference>
<dbReference type="Gene3D" id="1.50.10.100">
    <property type="entry name" value="Chondroitin AC/alginate lyase"/>
    <property type="match status" value="1"/>
</dbReference>
<dbReference type="PANTHER" id="PTHR39210:SF1">
    <property type="entry name" value="HEPARIN-SULFATE LYASE"/>
    <property type="match status" value="1"/>
</dbReference>
<keyword evidence="3" id="KW-0574">Periplasm</keyword>